<dbReference type="EMBL" id="BMZA01000004">
    <property type="protein sequence ID" value="GGZ02414.1"/>
    <property type="molecule type" value="Genomic_DNA"/>
</dbReference>
<dbReference type="RefSeq" id="WP_189620729.1">
    <property type="nucleotide sequence ID" value="NZ_BMZA01000004.1"/>
</dbReference>
<dbReference type="Proteomes" id="UP000648075">
    <property type="component" value="Unassembled WGS sequence"/>
</dbReference>
<keyword evidence="2" id="KW-1185">Reference proteome</keyword>
<dbReference type="AlphaFoldDB" id="A0A918UFT8"/>
<accession>A0A918UFT8</accession>
<comment type="caution">
    <text evidence="1">The sequence shown here is derived from an EMBL/GenBank/DDBJ whole genome shotgun (WGS) entry which is preliminary data.</text>
</comment>
<evidence type="ECO:0000313" key="2">
    <source>
        <dbReference type="Proteomes" id="UP000648075"/>
    </source>
</evidence>
<proteinExistence type="predicted"/>
<reference evidence="1" key="1">
    <citation type="journal article" date="2014" name="Int. J. Syst. Evol. Microbiol.">
        <title>Complete genome sequence of Corynebacterium casei LMG S-19264T (=DSM 44701T), isolated from a smear-ripened cheese.</title>
        <authorList>
            <consortium name="US DOE Joint Genome Institute (JGI-PGF)"/>
            <person name="Walter F."/>
            <person name="Albersmeier A."/>
            <person name="Kalinowski J."/>
            <person name="Ruckert C."/>
        </authorList>
    </citation>
    <scope>NUCLEOTIDE SEQUENCE</scope>
    <source>
        <strain evidence="1">KCTC 32255</strain>
    </source>
</reference>
<gene>
    <name evidence="1" type="ORF">GCM10011614_16850</name>
</gene>
<name>A0A918UFT8_9SPHN</name>
<reference evidence="1" key="2">
    <citation type="submission" date="2020-09" db="EMBL/GenBank/DDBJ databases">
        <authorList>
            <person name="Sun Q."/>
            <person name="Kim S."/>
        </authorList>
    </citation>
    <scope>NUCLEOTIDE SEQUENCE</scope>
    <source>
        <strain evidence="1">KCTC 32255</strain>
    </source>
</reference>
<organism evidence="1 2">
    <name type="scientific">Novosphingobium colocasiae</name>
    <dbReference type="NCBI Taxonomy" id="1256513"/>
    <lineage>
        <taxon>Bacteria</taxon>
        <taxon>Pseudomonadati</taxon>
        <taxon>Pseudomonadota</taxon>
        <taxon>Alphaproteobacteria</taxon>
        <taxon>Sphingomonadales</taxon>
        <taxon>Sphingomonadaceae</taxon>
        <taxon>Novosphingobium</taxon>
    </lineage>
</organism>
<sequence length="194" mass="21462">MADPADLERARAIVDSNPVISTFAACEWDELSDDGKVWVAEIVKQAIASTDTRKWSWWAVDIAGPDEKPEVYALNEPTREAVIATAGREYPAGTWIAIVEATTEGPFHTRPFREDGDCALLERVIDRFCDDNSARWGEDGPEIWLPNEEIAKALNDTFERLIAANTGLIEAAVWSFTATRNADVLCIPATQARP</sequence>
<protein>
    <submittedName>
        <fullName evidence="1">Uncharacterized protein</fullName>
    </submittedName>
</protein>
<evidence type="ECO:0000313" key="1">
    <source>
        <dbReference type="EMBL" id="GGZ02414.1"/>
    </source>
</evidence>